<dbReference type="InterPro" id="IPR002818">
    <property type="entry name" value="DJ-1/PfpI"/>
</dbReference>
<dbReference type="Proteomes" id="UP000282574">
    <property type="component" value="Unassembled WGS sequence"/>
</dbReference>
<dbReference type="InterPro" id="IPR006286">
    <property type="entry name" value="C56_PfpI-like"/>
</dbReference>
<dbReference type="EMBL" id="RSCK01000042">
    <property type="protein sequence ID" value="RUT10471.1"/>
    <property type="molecule type" value="Genomic_DNA"/>
</dbReference>
<dbReference type="RefSeq" id="WP_015153205.1">
    <property type="nucleotide sequence ID" value="NZ_JAVKZF010000002.1"/>
</dbReference>
<dbReference type="SUPFAM" id="SSF52317">
    <property type="entry name" value="Class I glutamine amidotransferase-like"/>
    <property type="match status" value="1"/>
</dbReference>
<dbReference type="InterPro" id="IPR029062">
    <property type="entry name" value="Class_I_gatase-like"/>
</dbReference>
<evidence type="ECO:0000313" key="3">
    <source>
        <dbReference type="EMBL" id="RUT10471.1"/>
    </source>
</evidence>
<evidence type="ECO:0000259" key="2">
    <source>
        <dbReference type="Pfam" id="PF01965"/>
    </source>
</evidence>
<accession>A0AB37UGR1</accession>
<proteinExistence type="inferred from homology"/>
<feature type="domain" description="DJ-1/PfpI" evidence="2">
    <location>
        <begin position="115"/>
        <end position="217"/>
    </location>
</feature>
<dbReference type="Pfam" id="PF01965">
    <property type="entry name" value="DJ-1_PfpI"/>
    <property type="match status" value="1"/>
</dbReference>
<dbReference type="AlphaFoldDB" id="A0AB37UGR1"/>
<sequence>MTARMLEGKKIAVLVETEYIPYEIEAYQTRFAELGATVDLMSRLWEQPSVRFAADVDSVEVADRINRQEAPLATLEVNIDFQNVDLNEYAAVIMAANYTSVRLRYFQPPQGQQISPEQTRTAPAVQFFAKAMANPKIIKGLLCHGLWLLTPMPELLKGRRVICHEVVLADITNAGAIYVPPPANSEPNDPKNIAIDGDMVTGRAGHDVHAFIDAIATQIKQNSEYPCGEASYGIRNSELTTH</sequence>
<comment type="caution">
    <text evidence="3">The sequence shown here is derived from an EMBL/GenBank/DDBJ whole genome shotgun (WGS) entry which is preliminary data.</text>
</comment>
<dbReference type="PANTHER" id="PTHR42733:SF12">
    <property type="entry name" value="PROTEINASE"/>
    <property type="match status" value="1"/>
</dbReference>
<evidence type="ECO:0000256" key="1">
    <source>
        <dbReference type="ARBA" id="ARBA00008542"/>
    </source>
</evidence>
<evidence type="ECO:0000313" key="4">
    <source>
        <dbReference type="Proteomes" id="UP000282574"/>
    </source>
</evidence>
<protein>
    <recommendedName>
        <fullName evidence="2">DJ-1/PfpI domain-containing protein</fullName>
    </recommendedName>
</protein>
<gene>
    <name evidence="3" type="ORF">DSM107010_42600</name>
</gene>
<organism evidence="3 4">
    <name type="scientific">Chroococcidiopsis cubana SAG 39.79</name>
    <dbReference type="NCBI Taxonomy" id="388085"/>
    <lineage>
        <taxon>Bacteria</taxon>
        <taxon>Bacillati</taxon>
        <taxon>Cyanobacteriota</taxon>
        <taxon>Cyanophyceae</taxon>
        <taxon>Chroococcidiopsidales</taxon>
        <taxon>Chroococcidiopsidaceae</taxon>
        <taxon>Chroococcidiopsis</taxon>
    </lineage>
</organism>
<dbReference type="Gene3D" id="3.40.50.880">
    <property type="match status" value="1"/>
</dbReference>
<name>A0AB37UGR1_9CYAN</name>
<keyword evidence="4" id="KW-1185">Reference proteome</keyword>
<comment type="similarity">
    <text evidence="1">Belongs to the peptidase C56 family.</text>
</comment>
<reference evidence="3 4" key="1">
    <citation type="journal article" date="2019" name="Genome Biol. Evol.">
        <title>Day and night: Metabolic profiles and evolutionary relationships of six axenic non-marine cyanobacteria.</title>
        <authorList>
            <person name="Will S.E."/>
            <person name="Henke P."/>
            <person name="Boedeker C."/>
            <person name="Huang S."/>
            <person name="Brinkmann H."/>
            <person name="Rohde M."/>
            <person name="Jarek M."/>
            <person name="Friedl T."/>
            <person name="Seufert S."/>
            <person name="Schumacher M."/>
            <person name="Overmann J."/>
            <person name="Neumann-Schaal M."/>
            <person name="Petersen J."/>
        </authorList>
    </citation>
    <scope>NUCLEOTIDE SEQUENCE [LARGE SCALE GENOMIC DNA]</scope>
    <source>
        <strain evidence="3 4">SAG 39.79</strain>
    </source>
</reference>
<dbReference type="PANTHER" id="PTHR42733">
    <property type="entry name" value="DJ-1 PROTEIN"/>
    <property type="match status" value="1"/>
</dbReference>